<evidence type="ECO:0000313" key="3">
    <source>
        <dbReference type="Proteomes" id="UP000553766"/>
    </source>
</evidence>
<feature type="transmembrane region" description="Helical" evidence="1">
    <location>
        <begin position="141"/>
        <end position="161"/>
    </location>
</feature>
<protein>
    <submittedName>
        <fullName evidence="2">Uncharacterized protein</fullName>
    </submittedName>
</protein>
<keyword evidence="1" id="KW-0472">Membrane</keyword>
<feature type="transmembrane region" description="Helical" evidence="1">
    <location>
        <begin position="228"/>
        <end position="247"/>
    </location>
</feature>
<feature type="transmembrane region" description="Helical" evidence="1">
    <location>
        <begin position="6"/>
        <end position="28"/>
    </location>
</feature>
<feature type="transmembrane region" description="Helical" evidence="1">
    <location>
        <begin position="100"/>
        <end position="121"/>
    </location>
</feature>
<keyword evidence="1" id="KW-0812">Transmembrane</keyword>
<dbReference type="RefSeq" id="WP_184007662.1">
    <property type="nucleotide sequence ID" value="NZ_JACIJS010000001.1"/>
</dbReference>
<gene>
    <name evidence="2" type="ORF">FHS89_000256</name>
</gene>
<keyword evidence="3" id="KW-1185">Reference proteome</keyword>
<sequence length="265" mass="29379">MGQIINAISRAIMVFMVMVAPSFLLPGASRTGQEISLIIGGLLAVFTVVEYASSHPGLVDFRFAPPYNRFRFFSFTVVLLSVVFLCRATEGLDAFAAQYLAMADQFVALLTFPVSPVVLAQELIGSEGDAAFQALIARATALSYGMSLVAVVFFTLFLWLMRWPGQRENFNLWINMPTFDPTLGKDITWRLRRGGLLNVIVGLALPYAVLVIVSRTGGWFDPSALQNYQSLIWGCVIWSVLPLVLFIRGQAMLKIAWLIDRARTD</sequence>
<dbReference type="Proteomes" id="UP000553766">
    <property type="component" value="Unassembled WGS sequence"/>
</dbReference>
<name>A0A840WGI8_9RHOB</name>
<organism evidence="2 3">
    <name type="scientific">Rubricella aquisinus</name>
    <dbReference type="NCBI Taxonomy" id="2028108"/>
    <lineage>
        <taxon>Bacteria</taxon>
        <taxon>Pseudomonadati</taxon>
        <taxon>Pseudomonadota</taxon>
        <taxon>Alphaproteobacteria</taxon>
        <taxon>Rhodobacterales</taxon>
        <taxon>Paracoccaceae</taxon>
        <taxon>Rubricella</taxon>
    </lineage>
</organism>
<feature type="transmembrane region" description="Helical" evidence="1">
    <location>
        <begin position="195"/>
        <end position="216"/>
    </location>
</feature>
<feature type="transmembrane region" description="Helical" evidence="1">
    <location>
        <begin position="72"/>
        <end position="88"/>
    </location>
</feature>
<comment type="caution">
    <text evidence="2">The sequence shown here is derived from an EMBL/GenBank/DDBJ whole genome shotgun (WGS) entry which is preliminary data.</text>
</comment>
<keyword evidence="1" id="KW-1133">Transmembrane helix</keyword>
<dbReference type="EMBL" id="JACIJS010000001">
    <property type="protein sequence ID" value="MBB5514258.1"/>
    <property type="molecule type" value="Genomic_DNA"/>
</dbReference>
<dbReference type="AlphaFoldDB" id="A0A840WGI8"/>
<accession>A0A840WGI8</accession>
<reference evidence="2 3" key="1">
    <citation type="submission" date="2020-08" db="EMBL/GenBank/DDBJ databases">
        <title>Genomic Encyclopedia of Type Strains, Phase IV (KMG-IV): sequencing the most valuable type-strain genomes for metagenomic binning, comparative biology and taxonomic classification.</title>
        <authorList>
            <person name="Goeker M."/>
        </authorList>
    </citation>
    <scope>NUCLEOTIDE SEQUENCE [LARGE SCALE GENOMIC DNA]</scope>
    <source>
        <strain evidence="2 3">DSM 103377</strain>
    </source>
</reference>
<evidence type="ECO:0000256" key="1">
    <source>
        <dbReference type="SAM" id="Phobius"/>
    </source>
</evidence>
<feature type="transmembrane region" description="Helical" evidence="1">
    <location>
        <begin position="35"/>
        <end position="52"/>
    </location>
</feature>
<proteinExistence type="predicted"/>
<evidence type="ECO:0000313" key="2">
    <source>
        <dbReference type="EMBL" id="MBB5514258.1"/>
    </source>
</evidence>